<comment type="catalytic activity">
    <reaction evidence="7">
        <text>L-lysyl-[protein] + 3 S-adenosyl-L-methionine = N(6),N(6),N(6)-trimethyl-L-lysyl-[protein] + 3 S-adenosyl-L-homocysteine + 3 H(+)</text>
        <dbReference type="Rhea" id="RHEA:54192"/>
        <dbReference type="Rhea" id="RHEA-COMP:9752"/>
        <dbReference type="Rhea" id="RHEA-COMP:13826"/>
        <dbReference type="ChEBI" id="CHEBI:15378"/>
        <dbReference type="ChEBI" id="CHEBI:29969"/>
        <dbReference type="ChEBI" id="CHEBI:57856"/>
        <dbReference type="ChEBI" id="CHEBI:59789"/>
        <dbReference type="ChEBI" id="CHEBI:61961"/>
    </reaction>
    <physiologicalReaction direction="left-to-right" evidence="7">
        <dbReference type="Rhea" id="RHEA:54193"/>
    </physiologicalReaction>
</comment>
<evidence type="ECO:0000313" key="14">
    <source>
        <dbReference type="Proteomes" id="UP000002277"/>
    </source>
</evidence>
<keyword evidence="2" id="KW-0597">Phosphoprotein</keyword>
<gene>
    <name evidence="13 15" type="primary">METTL22</name>
    <name evidence="13" type="synonym">ABAT</name>
</gene>
<dbReference type="Pfam" id="PF10294">
    <property type="entry name" value="Methyltransf_16"/>
    <property type="match status" value="1"/>
</dbReference>
<dbReference type="SUPFAM" id="SSF53335">
    <property type="entry name" value="S-adenosyl-L-methionine-dependent methyltransferases"/>
    <property type="match status" value="1"/>
</dbReference>
<evidence type="ECO:0000313" key="13">
    <source>
        <dbReference type="Ensembl" id="ENSPTRP00000072470.1"/>
    </source>
</evidence>
<evidence type="ECO:0000256" key="12">
    <source>
        <dbReference type="SAM" id="MobiDB-lite"/>
    </source>
</evidence>
<dbReference type="EMBL" id="AACZ04032102">
    <property type="status" value="NOT_ANNOTATED_CDS"/>
    <property type="molecule type" value="Genomic_DNA"/>
</dbReference>
<dbReference type="VGNC" id="VGNC:5835">
    <property type="gene designation" value="METTL22"/>
</dbReference>
<dbReference type="GO" id="GO:0008276">
    <property type="term" value="F:protein methyltransferase activity"/>
    <property type="evidence" value="ECO:0007669"/>
    <property type="project" value="InterPro"/>
</dbReference>
<reference evidence="13 14" key="1">
    <citation type="journal article" date="2005" name="Nature">
        <title>Initial sequence of the chimpanzee genome and comparison with the human genome.</title>
        <authorList>
            <consortium name="Chimpanzee sequencing and analysis consortium"/>
        </authorList>
    </citation>
    <scope>NUCLEOTIDE SEQUENCE [LARGE SCALE GENOMIC DNA]</scope>
</reference>
<dbReference type="Proteomes" id="UP000002277">
    <property type="component" value="Chromosome 16"/>
</dbReference>
<protein>
    <recommendedName>
        <fullName evidence="11">Methyltransferase-like protein 22</fullName>
    </recommendedName>
</protein>
<dbReference type="PANTHER" id="PTHR23108:SF0">
    <property type="entry name" value="METHYLTRANSFERASE-LIKE PROTEIN 22"/>
    <property type="match status" value="1"/>
</dbReference>
<evidence type="ECO:0000256" key="10">
    <source>
        <dbReference type="ARBA" id="ARBA00062954"/>
    </source>
</evidence>
<feature type="compositionally biased region" description="Low complexity" evidence="12">
    <location>
        <begin position="79"/>
        <end position="92"/>
    </location>
</feature>
<dbReference type="Gene3D" id="3.40.50.150">
    <property type="entry name" value="Vaccinia Virus protein VP39"/>
    <property type="match status" value="1"/>
</dbReference>
<reference evidence="13" key="3">
    <citation type="submission" date="2025-09" db="UniProtKB">
        <authorList>
            <consortium name="Ensembl"/>
        </authorList>
    </citation>
    <scope>IDENTIFICATION</scope>
</reference>
<evidence type="ECO:0000256" key="5">
    <source>
        <dbReference type="ARBA" id="ARBA00022691"/>
    </source>
</evidence>
<comment type="subcellular location">
    <subcellularLocation>
        <location evidence="1">Nucleus</location>
    </subcellularLocation>
</comment>
<keyword evidence="4" id="KW-0808">Transferase</keyword>
<dbReference type="InterPro" id="IPR019410">
    <property type="entry name" value="Methyltransf_16"/>
</dbReference>
<name>A0A2I3S6L7_PANTR</name>
<accession>A0A2I3S6L7</accession>
<dbReference type="PANTHER" id="PTHR23108">
    <property type="entry name" value="METHYLTRANSFERASE-RELATED"/>
    <property type="match status" value="1"/>
</dbReference>
<keyword evidence="5" id="KW-0949">S-adenosyl-L-methionine</keyword>
<dbReference type="GO" id="GO:0032259">
    <property type="term" value="P:methylation"/>
    <property type="evidence" value="ECO:0007669"/>
    <property type="project" value="UniProtKB-KW"/>
</dbReference>
<evidence type="ECO:0000256" key="1">
    <source>
        <dbReference type="ARBA" id="ARBA00004123"/>
    </source>
</evidence>
<dbReference type="GO" id="GO:0005634">
    <property type="term" value="C:nucleus"/>
    <property type="evidence" value="ECO:0007669"/>
    <property type="project" value="UniProtKB-SubCell"/>
</dbReference>
<dbReference type="OMA" id="AYERIQQ"/>
<organism evidence="13 14">
    <name type="scientific">Pan troglodytes</name>
    <name type="common">Chimpanzee</name>
    <dbReference type="NCBI Taxonomy" id="9598"/>
    <lineage>
        <taxon>Eukaryota</taxon>
        <taxon>Metazoa</taxon>
        <taxon>Chordata</taxon>
        <taxon>Craniata</taxon>
        <taxon>Vertebrata</taxon>
        <taxon>Euteleostomi</taxon>
        <taxon>Mammalia</taxon>
        <taxon>Eutheria</taxon>
        <taxon>Euarchontoglires</taxon>
        <taxon>Primates</taxon>
        <taxon>Haplorrhini</taxon>
        <taxon>Catarrhini</taxon>
        <taxon>Hominidae</taxon>
        <taxon>Pan</taxon>
    </lineage>
</organism>
<dbReference type="InterPro" id="IPR029063">
    <property type="entry name" value="SAM-dependent_MTases_sf"/>
</dbReference>
<evidence type="ECO:0000256" key="8">
    <source>
        <dbReference type="ARBA" id="ARBA00059634"/>
    </source>
</evidence>
<dbReference type="AlphaFoldDB" id="A0A2I3S6L7"/>
<evidence type="ECO:0000256" key="11">
    <source>
        <dbReference type="ARBA" id="ARBA00068044"/>
    </source>
</evidence>
<feature type="region of interest" description="Disordered" evidence="12">
    <location>
        <begin position="63"/>
        <end position="98"/>
    </location>
</feature>
<reference evidence="13" key="2">
    <citation type="submission" date="2025-08" db="UniProtKB">
        <authorList>
            <consortium name="Ensembl"/>
        </authorList>
    </citation>
    <scope>IDENTIFICATION</scope>
</reference>
<dbReference type="GO" id="GO:0032991">
    <property type="term" value="C:protein-containing complex"/>
    <property type="evidence" value="ECO:0007669"/>
    <property type="project" value="UniProtKB-ARBA"/>
</dbReference>
<sequence>MVQLAPAAAMDEVTFRSDTVLSDVHLYTPNHRHLMVRLNSVGQPVFLSQFKLLWSQDSWTDSGAKGGSHRDVHTKEPPSAETGSTGSPPGSGHAQEEDDVLGEEAQGSLHDIIRIEHTMATPLEDVGKQVWRGALLLADYILFRQDLFRGCTALELGAGTGLASIIAATMARTVYCTDVGADLLSMCQRNIALNSHLAATGGEELVARREGNGHKVCFCSFLDPEAPFSWSQEEISDLYDHTTILFAAEVFYDDDLTDAVFKTLSRLAHRLKNACTAILSVEKRLNFTLRHLDVTCEAYDHFRSCLHALEQLADGKLRFVVEPVEASFPQLLVYERLQQLELWKIIAEPVT</sequence>
<evidence type="ECO:0000256" key="4">
    <source>
        <dbReference type="ARBA" id="ARBA00022679"/>
    </source>
</evidence>
<dbReference type="Bgee" id="ENSPTRG00000007745">
    <property type="expression patterns" value="Expressed in hindlimb stylopod muscle and 21 other cell types or tissues"/>
</dbReference>
<keyword evidence="6" id="KW-0539">Nucleus</keyword>
<keyword evidence="3" id="KW-0489">Methyltransferase</keyword>
<keyword evidence="14" id="KW-1185">Reference proteome</keyword>
<proteinExistence type="inferred from homology"/>
<comment type="function">
    <text evidence="8">Protein N-lysine methyltransferase. Trimethylates KIN at Lys-135 (in vitro).</text>
</comment>
<dbReference type="GeneTree" id="ENSGT00510000048539"/>
<evidence type="ECO:0000256" key="7">
    <source>
        <dbReference type="ARBA" id="ARBA00049497"/>
    </source>
</evidence>
<evidence type="ECO:0000256" key="6">
    <source>
        <dbReference type="ARBA" id="ARBA00023242"/>
    </source>
</evidence>
<evidence type="ECO:0000256" key="9">
    <source>
        <dbReference type="ARBA" id="ARBA00061229"/>
    </source>
</evidence>
<comment type="similarity">
    <text evidence="9">Belongs to the methyltransferase superfamily. METTL22 family.</text>
</comment>
<dbReference type="Ensembl" id="ENSPTRT00000082961.1">
    <property type="protein sequence ID" value="ENSPTRP00000072470.1"/>
    <property type="gene ID" value="ENSPTRG00000007745.6"/>
</dbReference>
<feature type="compositionally biased region" description="Basic and acidic residues" evidence="12">
    <location>
        <begin position="68"/>
        <end position="78"/>
    </location>
</feature>
<evidence type="ECO:0000256" key="2">
    <source>
        <dbReference type="ARBA" id="ARBA00022553"/>
    </source>
</evidence>
<dbReference type="FunFam" id="3.40.50.150:FF:000156">
    <property type="entry name" value="Methyltransferase like 22"/>
    <property type="match status" value="1"/>
</dbReference>
<evidence type="ECO:0000256" key="3">
    <source>
        <dbReference type="ARBA" id="ARBA00022603"/>
    </source>
</evidence>
<dbReference type="InterPro" id="IPR038899">
    <property type="entry name" value="METTL22"/>
</dbReference>
<evidence type="ECO:0000313" key="15">
    <source>
        <dbReference type="VGNC" id="VGNC:5835"/>
    </source>
</evidence>
<comment type="subunit">
    <text evidence="10">Interacts with members of the heat shock protein 90 and 70 families; these proteins probably are methylation substrates.</text>
</comment>